<dbReference type="PROSITE" id="PS50109">
    <property type="entry name" value="HIS_KIN"/>
    <property type="match status" value="1"/>
</dbReference>
<keyword evidence="9 13" id="KW-1133">Transmembrane helix</keyword>
<evidence type="ECO:0000256" key="5">
    <source>
        <dbReference type="ARBA" id="ARBA00022553"/>
    </source>
</evidence>
<feature type="transmembrane region" description="Helical" evidence="13">
    <location>
        <begin position="288"/>
        <end position="313"/>
    </location>
</feature>
<dbReference type="NCBIfam" id="TIGR00229">
    <property type="entry name" value="sensory_box"/>
    <property type="match status" value="2"/>
</dbReference>
<evidence type="ECO:0000256" key="4">
    <source>
        <dbReference type="ARBA" id="ARBA00012438"/>
    </source>
</evidence>
<feature type="domain" description="Histidine kinase" evidence="14">
    <location>
        <begin position="956"/>
        <end position="1170"/>
    </location>
</feature>
<dbReference type="CDD" id="cd00082">
    <property type="entry name" value="HisKA"/>
    <property type="match status" value="1"/>
</dbReference>
<dbReference type="InterPro" id="IPR038377">
    <property type="entry name" value="Na/Glc_symporter_sf"/>
</dbReference>
<evidence type="ECO:0000259" key="16">
    <source>
        <dbReference type="PROSITE" id="PS50112"/>
    </source>
</evidence>
<dbReference type="InterPro" id="IPR036097">
    <property type="entry name" value="HisK_dim/P_sf"/>
</dbReference>
<feature type="domain" description="Response regulatory" evidence="15">
    <location>
        <begin position="1194"/>
        <end position="1310"/>
    </location>
</feature>
<feature type="coiled-coil region" evidence="12">
    <location>
        <begin position="883"/>
        <end position="949"/>
    </location>
</feature>
<feature type="transmembrane region" description="Helical" evidence="13">
    <location>
        <begin position="447"/>
        <end position="469"/>
    </location>
</feature>
<evidence type="ECO:0000259" key="15">
    <source>
        <dbReference type="PROSITE" id="PS50110"/>
    </source>
</evidence>
<feature type="transmembrane region" description="Helical" evidence="13">
    <location>
        <begin position="248"/>
        <end position="267"/>
    </location>
</feature>
<evidence type="ECO:0000313" key="19">
    <source>
        <dbReference type="Proteomes" id="UP000484885"/>
    </source>
</evidence>
<dbReference type="SUPFAM" id="SSF47384">
    <property type="entry name" value="Homodimeric domain of signal transducing histidine kinase"/>
    <property type="match status" value="1"/>
</dbReference>
<dbReference type="InterPro" id="IPR003594">
    <property type="entry name" value="HATPase_dom"/>
</dbReference>
<dbReference type="GO" id="GO:0000155">
    <property type="term" value="F:phosphorelay sensor kinase activity"/>
    <property type="evidence" value="ECO:0007669"/>
    <property type="project" value="InterPro"/>
</dbReference>
<dbReference type="InterPro" id="IPR003661">
    <property type="entry name" value="HisK_dim/P_dom"/>
</dbReference>
<evidence type="ECO:0000256" key="8">
    <source>
        <dbReference type="ARBA" id="ARBA00022777"/>
    </source>
</evidence>
<dbReference type="InterPro" id="IPR011006">
    <property type="entry name" value="CheY-like_superfamily"/>
</dbReference>
<dbReference type="PANTHER" id="PTHR43047:SF9">
    <property type="entry name" value="HISTIDINE KINASE"/>
    <property type="match status" value="1"/>
</dbReference>
<dbReference type="GO" id="GO:0022857">
    <property type="term" value="F:transmembrane transporter activity"/>
    <property type="evidence" value="ECO:0007669"/>
    <property type="project" value="InterPro"/>
</dbReference>
<keyword evidence="5 11" id="KW-0597">Phosphoprotein</keyword>
<dbReference type="PROSITE" id="PS50283">
    <property type="entry name" value="NA_SOLUT_SYMP_3"/>
    <property type="match status" value="1"/>
</dbReference>
<dbReference type="InterPro" id="IPR001734">
    <property type="entry name" value="Na/solute_symporter"/>
</dbReference>
<keyword evidence="12" id="KW-0175">Coiled coil</keyword>
<dbReference type="PANTHER" id="PTHR43047">
    <property type="entry name" value="TWO-COMPONENT HISTIDINE PROTEIN KINASE"/>
    <property type="match status" value="1"/>
</dbReference>
<dbReference type="PROSITE" id="PS50110">
    <property type="entry name" value="RESPONSE_REGULATORY"/>
    <property type="match status" value="1"/>
</dbReference>
<dbReference type="Gene3D" id="1.20.1730.10">
    <property type="entry name" value="Sodium/glucose cotransporter"/>
    <property type="match status" value="1"/>
</dbReference>
<evidence type="ECO:0000256" key="6">
    <source>
        <dbReference type="ARBA" id="ARBA00022679"/>
    </source>
</evidence>
<dbReference type="InterPro" id="IPR001789">
    <property type="entry name" value="Sig_transdc_resp-reg_receiver"/>
</dbReference>
<dbReference type="Pfam" id="PF08448">
    <property type="entry name" value="PAS_4"/>
    <property type="match status" value="1"/>
</dbReference>
<accession>A0A845VFI0</accession>
<proteinExistence type="inferred from homology"/>
<dbReference type="SMART" id="SM00086">
    <property type="entry name" value="PAC"/>
    <property type="match status" value="1"/>
</dbReference>
<dbReference type="Pfam" id="PF00512">
    <property type="entry name" value="HisKA"/>
    <property type="match status" value="1"/>
</dbReference>
<dbReference type="SMART" id="SM00091">
    <property type="entry name" value="PAS"/>
    <property type="match status" value="2"/>
</dbReference>
<comment type="subcellular location">
    <subcellularLocation>
        <location evidence="2">Membrane</location>
        <topology evidence="2">Multi-pass membrane protein</topology>
    </subcellularLocation>
</comment>
<sequence length="1322" mass="145811">MFSPTVLVLVSLAYVGVLFLIAWWGDRVAFRRGRLPGQPVIYSLSLAVYCTSWTFYGAVGQAATTGWDFLPVYLGPILMFAVFGGFLQRMVRVAKEQQVTSISDFLASRFGKTRRLAVLVTVVAALGVLPYIALQLKAIAMGFDLLTSDLAQPLTMLDSPGPIQRDTALGVALLLGVFAMLFGTRQLDATEHHPGLMLAIAFESMVKLLAFLAVGIFVTWFLFDGPESLAPMAVDDALVAAVFAPENVRLTFVTILLLSTLAVFCLPRQFHVAVVESTSARDVRWARLLFPLYLVLISLFIAPVAVAGLLIFGDSMAPDAFVLTLPLQAGQEWLALLALLGGFSAATGMVIVAAVALSMMVSNDIVMPLLLRARPVSGGAGADLGRLLLVVRRVVIVGLLLLAWLYYRLFGYSESLAGIGLLSFAAVAQFAPLVIAAIFSRKANRQGALLGLSLGFGTWLYCLLLPVVARGIGIGQVWLDQGPWGWAWLRPEALFGFEAGDALSHGVWWSLLLNVLGLLVGSWFGSPRPIDRIQANAFSGAASDPGTDSLPRAGIATVGDLVQLTRRFLGERRARLAFDEFARRAGRELGDAQPADAGLVGHTERVLAAVIGASSARIVLASALAGSGMQLDQVVTLLDQTSQKLKFRQELLQSALENLSEGISVVDGELRLVAWNRAYLDLFDYPDGLVQIGRPVEELLYFNARRGMMGEGDVESLVERRLHWMRQGSSHFYQRHTGDGRVIEIRGNPMPGGGFVTSFSDVTERLQAEEALRQSERNIRFYTDNVPALLAYVDADLSFRFTNRAYENLLGLNRSELIGRHLHEVFDQHEMLRRSPYLEGALAGERQDFELEIIDARQRRRYVLATYIPQFNRRGEVLGFFSLLQDITERRQAELRLQEAKEELERRVASRTHELTELNRELSQEIRIRSRVEDALREAKREADEANHSKTRFLAAASHDLLQPLNAARLFISALGQQQGFTPEQAHLIERLEGSIGSAEELLSALLDISRLDAGAMATDVREFTIADLLDPLYAEFSALARERGLRFDLVACRARVVSDPKLLRRVLQNFISNALRYTERGRVLLGCRRRDGHLSLQVWDTGPGIPADQTESIFREFHRLEASRRSRERGLGLGLAIVDRIARMLDHPVSLHSQPGRGTVFALTVPLATGSAEPPAARSGRARRQGRDLAGMRVLCVDNEPDILAGMRSLIAPWGCDVRIARDENEALAVMGDDWLPAAILADYHLDEARNGIDLMNRLRARFTDPVGGILITADQAEPVRNEARANGYRVLHKPLKPAALRALLSRLESLRERDQAPREG</sequence>
<dbReference type="PRINTS" id="PR00344">
    <property type="entry name" value="BCTRLSENSOR"/>
</dbReference>
<dbReference type="InterPro" id="IPR035965">
    <property type="entry name" value="PAS-like_dom_sf"/>
</dbReference>
<dbReference type="InterPro" id="IPR000014">
    <property type="entry name" value="PAS"/>
</dbReference>
<dbReference type="Proteomes" id="UP000484885">
    <property type="component" value="Unassembled WGS sequence"/>
</dbReference>
<evidence type="ECO:0000256" key="1">
    <source>
        <dbReference type="ARBA" id="ARBA00000085"/>
    </source>
</evidence>
<dbReference type="NCBIfam" id="NF041832">
    <property type="entry name" value="near_NosP_CTERM"/>
    <property type="match status" value="1"/>
</dbReference>
<dbReference type="InterPro" id="IPR001610">
    <property type="entry name" value="PAC"/>
</dbReference>
<dbReference type="SUPFAM" id="SSF55785">
    <property type="entry name" value="PYP-like sensor domain (PAS domain)"/>
    <property type="match status" value="2"/>
</dbReference>
<feature type="transmembrane region" description="Helical" evidence="13">
    <location>
        <begin position="116"/>
        <end position="134"/>
    </location>
</feature>
<comment type="similarity">
    <text evidence="3">Belongs to the sodium:solute symporter (SSF) (TC 2.A.21) family.</text>
</comment>
<protein>
    <recommendedName>
        <fullName evidence="4">histidine kinase</fullName>
        <ecNumber evidence="4">2.7.13.3</ecNumber>
    </recommendedName>
</protein>
<dbReference type="GO" id="GO:0005886">
    <property type="term" value="C:plasma membrane"/>
    <property type="evidence" value="ECO:0007669"/>
    <property type="project" value="TreeGrafter"/>
</dbReference>
<dbReference type="Gene3D" id="3.30.565.10">
    <property type="entry name" value="Histidine kinase-like ATPase, C-terminal domain"/>
    <property type="match status" value="1"/>
</dbReference>
<dbReference type="SUPFAM" id="SSF52172">
    <property type="entry name" value="CheY-like"/>
    <property type="match status" value="1"/>
</dbReference>
<dbReference type="PROSITE" id="PS50113">
    <property type="entry name" value="PAC"/>
    <property type="match status" value="1"/>
</dbReference>
<evidence type="ECO:0000256" key="11">
    <source>
        <dbReference type="PROSITE-ProRule" id="PRU00169"/>
    </source>
</evidence>
<dbReference type="Gene3D" id="1.10.287.130">
    <property type="match status" value="1"/>
</dbReference>
<dbReference type="SUPFAM" id="SSF55874">
    <property type="entry name" value="ATPase domain of HSP90 chaperone/DNA topoisomerase II/histidine kinase"/>
    <property type="match status" value="1"/>
</dbReference>
<dbReference type="EC" id="2.7.13.3" evidence="4"/>
<feature type="transmembrane region" description="Helical" evidence="13">
    <location>
        <begin position="167"/>
        <end position="184"/>
    </location>
</feature>
<dbReference type="SMART" id="SM00387">
    <property type="entry name" value="HATPase_c"/>
    <property type="match status" value="1"/>
</dbReference>
<feature type="transmembrane region" description="Helical" evidence="13">
    <location>
        <begin position="196"/>
        <end position="223"/>
    </location>
</feature>
<evidence type="ECO:0000256" key="3">
    <source>
        <dbReference type="ARBA" id="ARBA00006434"/>
    </source>
</evidence>
<evidence type="ECO:0000256" key="12">
    <source>
        <dbReference type="SAM" id="Coils"/>
    </source>
</evidence>
<evidence type="ECO:0000256" key="10">
    <source>
        <dbReference type="ARBA" id="ARBA00023136"/>
    </source>
</evidence>
<dbReference type="Pfam" id="PF02518">
    <property type="entry name" value="HATPase_c"/>
    <property type="match status" value="1"/>
</dbReference>
<evidence type="ECO:0000259" key="14">
    <source>
        <dbReference type="PROSITE" id="PS50109"/>
    </source>
</evidence>
<gene>
    <name evidence="18" type="ORF">G3I74_09575</name>
</gene>
<keyword evidence="19" id="KW-1185">Reference proteome</keyword>
<dbReference type="Pfam" id="PF00072">
    <property type="entry name" value="Response_reg"/>
    <property type="match status" value="1"/>
</dbReference>
<feature type="domain" description="PAC" evidence="17">
    <location>
        <begin position="847"/>
        <end position="899"/>
    </location>
</feature>
<feature type="transmembrane region" description="Helical" evidence="13">
    <location>
        <begin position="387"/>
        <end position="407"/>
    </location>
</feature>
<dbReference type="InterPro" id="IPR000700">
    <property type="entry name" value="PAS-assoc_C"/>
</dbReference>
<feature type="transmembrane region" description="Helical" evidence="13">
    <location>
        <begin position="37"/>
        <end position="58"/>
    </location>
</feature>
<dbReference type="CDD" id="cd00156">
    <property type="entry name" value="REC"/>
    <property type="match status" value="1"/>
</dbReference>
<feature type="transmembrane region" description="Helical" evidence="13">
    <location>
        <begin position="333"/>
        <end position="366"/>
    </location>
</feature>
<feature type="modified residue" description="4-aspartylphosphate" evidence="11">
    <location>
        <position position="1244"/>
    </location>
</feature>
<evidence type="ECO:0000313" key="18">
    <source>
        <dbReference type="EMBL" id="NDY95979.1"/>
    </source>
</evidence>
<name>A0A845VFI0_9GAMM</name>
<dbReference type="FunFam" id="3.30.565.10:FF:000049">
    <property type="entry name" value="Two-component sensor histidine kinase"/>
    <property type="match status" value="1"/>
</dbReference>
<feature type="transmembrane region" description="Helical" evidence="13">
    <location>
        <begin position="6"/>
        <end position="25"/>
    </location>
</feature>
<dbReference type="SMART" id="SM00448">
    <property type="entry name" value="REC"/>
    <property type="match status" value="1"/>
</dbReference>
<evidence type="ECO:0000256" key="7">
    <source>
        <dbReference type="ARBA" id="ARBA00022692"/>
    </source>
</evidence>
<reference evidence="18 19" key="1">
    <citation type="submission" date="2020-02" db="EMBL/GenBank/DDBJ databases">
        <authorList>
            <person name="Zhang X.-Y."/>
        </authorList>
    </citation>
    <scope>NUCLEOTIDE SEQUENCE [LARGE SCALE GENOMIC DNA]</scope>
    <source>
        <strain evidence="18 19">C33</strain>
    </source>
</reference>
<comment type="caution">
    <text evidence="18">The sequence shown here is derived from an EMBL/GenBank/DDBJ whole genome shotgun (WGS) entry which is preliminary data.</text>
</comment>
<dbReference type="InterPro" id="IPR005467">
    <property type="entry name" value="His_kinase_dom"/>
</dbReference>
<evidence type="ECO:0000256" key="13">
    <source>
        <dbReference type="SAM" id="Phobius"/>
    </source>
</evidence>
<keyword evidence="10 13" id="KW-0472">Membrane</keyword>
<evidence type="ECO:0000256" key="2">
    <source>
        <dbReference type="ARBA" id="ARBA00004141"/>
    </source>
</evidence>
<dbReference type="SMART" id="SM00388">
    <property type="entry name" value="HisKA"/>
    <property type="match status" value="1"/>
</dbReference>
<dbReference type="GO" id="GO:0009927">
    <property type="term" value="F:histidine phosphotransfer kinase activity"/>
    <property type="evidence" value="ECO:0007669"/>
    <property type="project" value="TreeGrafter"/>
</dbReference>
<evidence type="ECO:0000259" key="17">
    <source>
        <dbReference type="PROSITE" id="PS50113"/>
    </source>
</evidence>
<dbReference type="EMBL" id="JAAGSC010000041">
    <property type="protein sequence ID" value="NDY95979.1"/>
    <property type="molecule type" value="Genomic_DNA"/>
</dbReference>
<comment type="catalytic activity">
    <reaction evidence="1">
        <text>ATP + protein L-histidine = ADP + protein N-phospho-L-histidine.</text>
        <dbReference type="EC" id="2.7.13.3"/>
    </reaction>
</comment>
<dbReference type="Gene3D" id="3.30.450.20">
    <property type="entry name" value="PAS domain"/>
    <property type="match status" value="2"/>
</dbReference>
<keyword evidence="6" id="KW-0808">Transferase</keyword>
<dbReference type="CDD" id="cd10322">
    <property type="entry name" value="SLC5sbd"/>
    <property type="match status" value="1"/>
</dbReference>
<dbReference type="PROSITE" id="PS50112">
    <property type="entry name" value="PAS"/>
    <property type="match status" value="1"/>
</dbReference>
<dbReference type="Pfam" id="PF12860">
    <property type="entry name" value="PAS_7"/>
    <property type="match status" value="1"/>
</dbReference>
<dbReference type="InterPro" id="IPR036890">
    <property type="entry name" value="HATPase_C_sf"/>
</dbReference>
<keyword evidence="7 13" id="KW-0812">Transmembrane</keyword>
<keyword evidence="8" id="KW-0418">Kinase</keyword>
<dbReference type="InterPro" id="IPR013656">
    <property type="entry name" value="PAS_4"/>
</dbReference>
<feature type="transmembrane region" description="Helical" evidence="13">
    <location>
        <begin position="70"/>
        <end position="87"/>
    </location>
</feature>
<dbReference type="CDD" id="cd00130">
    <property type="entry name" value="PAS"/>
    <property type="match status" value="1"/>
</dbReference>
<dbReference type="Gene3D" id="3.40.50.2300">
    <property type="match status" value="1"/>
</dbReference>
<dbReference type="InterPro" id="IPR004358">
    <property type="entry name" value="Sig_transdc_His_kin-like_C"/>
</dbReference>
<organism evidence="18 19">
    <name type="scientific">Wenzhouxiangella limi</name>
    <dbReference type="NCBI Taxonomy" id="2707351"/>
    <lineage>
        <taxon>Bacteria</taxon>
        <taxon>Pseudomonadati</taxon>
        <taxon>Pseudomonadota</taxon>
        <taxon>Gammaproteobacteria</taxon>
        <taxon>Chromatiales</taxon>
        <taxon>Wenzhouxiangellaceae</taxon>
        <taxon>Wenzhouxiangella</taxon>
    </lineage>
</organism>
<feature type="transmembrane region" description="Helical" evidence="13">
    <location>
        <begin position="419"/>
        <end position="440"/>
    </location>
</feature>
<dbReference type="RefSeq" id="WP_164211369.1">
    <property type="nucleotide sequence ID" value="NZ_JAAGSC010000041.1"/>
</dbReference>
<feature type="domain" description="PAS" evidence="16">
    <location>
        <begin position="775"/>
        <end position="845"/>
    </location>
</feature>
<evidence type="ECO:0000256" key="9">
    <source>
        <dbReference type="ARBA" id="ARBA00022989"/>
    </source>
</evidence>